<dbReference type="Gene3D" id="3.90.70.10">
    <property type="entry name" value="Cysteine proteinases"/>
    <property type="match status" value="1"/>
</dbReference>
<keyword evidence="5" id="KW-1185">Reference proteome</keyword>
<evidence type="ECO:0000256" key="1">
    <source>
        <dbReference type="ARBA" id="ARBA00008455"/>
    </source>
</evidence>
<feature type="domain" description="Peptidase C1A papain C-terminal" evidence="3">
    <location>
        <begin position="24"/>
        <end position="247"/>
    </location>
</feature>
<evidence type="ECO:0000256" key="2">
    <source>
        <dbReference type="SAM" id="MobiDB-lite"/>
    </source>
</evidence>
<dbReference type="SMART" id="SM00645">
    <property type="entry name" value="Pept_C1"/>
    <property type="match status" value="1"/>
</dbReference>
<dbReference type="EMBL" id="ML769558">
    <property type="protein sequence ID" value="KAE9394031.1"/>
    <property type="molecule type" value="Genomic_DNA"/>
</dbReference>
<dbReference type="InterPro" id="IPR000668">
    <property type="entry name" value="Peptidase_C1A_C"/>
</dbReference>
<dbReference type="PANTHER" id="PTHR12411">
    <property type="entry name" value="CYSTEINE PROTEASE FAMILY C1-RELATED"/>
    <property type="match status" value="1"/>
</dbReference>
<proteinExistence type="inferred from homology"/>
<organism evidence="4 5">
    <name type="scientific">Gymnopus androsaceus JB14</name>
    <dbReference type="NCBI Taxonomy" id="1447944"/>
    <lineage>
        <taxon>Eukaryota</taxon>
        <taxon>Fungi</taxon>
        <taxon>Dikarya</taxon>
        <taxon>Basidiomycota</taxon>
        <taxon>Agaricomycotina</taxon>
        <taxon>Agaricomycetes</taxon>
        <taxon>Agaricomycetidae</taxon>
        <taxon>Agaricales</taxon>
        <taxon>Marasmiineae</taxon>
        <taxon>Omphalotaceae</taxon>
        <taxon>Gymnopus</taxon>
    </lineage>
</organism>
<evidence type="ECO:0000313" key="5">
    <source>
        <dbReference type="Proteomes" id="UP000799118"/>
    </source>
</evidence>
<dbReference type="SUPFAM" id="SSF54001">
    <property type="entry name" value="Cysteine proteinases"/>
    <property type="match status" value="1"/>
</dbReference>
<dbReference type="AlphaFoldDB" id="A0A6A4H7I8"/>
<dbReference type="GO" id="GO:0008234">
    <property type="term" value="F:cysteine-type peptidase activity"/>
    <property type="evidence" value="ECO:0007669"/>
    <property type="project" value="InterPro"/>
</dbReference>
<dbReference type="InterPro" id="IPR013128">
    <property type="entry name" value="Peptidase_C1A"/>
</dbReference>
<evidence type="ECO:0000313" key="4">
    <source>
        <dbReference type="EMBL" id="KAE9394031.1"/>
    </source>
</evidence>
<evidence type="ECO:0000259" key="3">
    <source>
        <dbReference type="SMART" id="SM00645"/>
    </source>
</evidence>
<sequence length="261" mass="29816">MHGSIPDSHDHRDHIYKHKPISPHPDGVDLRDRCPAIYDQGHMMSCTPHAVAAAFEFEVNRQCLSPFSPSRLFIWYNARAMSGAHDAVHKNIGCQIRNAIKSLARNAQGVCSEKDWPYVVCHYNEKTLYFDKGSKARTRPPAVAYAHAHHHYAARYFRIQLKVHDMTNCLDHGYPFIIGLPTYGLLKSTTINIPDPKPKDKKNAPHRHSLLVVGYIPSRKHFIVRNSWGERAGDSGYFYMSYTFAIKEGYDAWTLRLVSKS</sequence>
<accession>A0A6A4H7I8</accession>
<protein>
    <submittedName>
        <fullName evidence="4">Cysteine proteinase</fullName>
    </submittedName>
</protein>
<dbReference type="GO" id="GO:0006508">
    <property type="term" value="P:proteolysis"/>
    <property type="evidence" value="ECO:0007669"/>
    <property type="project" value="InterPro"/>
</dbReference>
<gene>
    <name evidence="4" type="ORF">BT96DRAFT_923724</name>
</gene>
<comment type="similarity">
    <text evidence="1">Belongs to the peptidase C1 family.</text>
</comment>
<feature type="region of interest" description="Disordered" evidence="2">
    <location>
        <begin position="1"/>
        <end position="28"/>
    </location>
</feature>
<dbReference type="OrthoDB" id="640249at2759"/>
<name>A0A6A4H7I8_9AGAR</name>
<dbReference type="CDD" id="cd02619">
    <property type="entry name" value="Peptidase_C1"/>
    <property type="match status" value="1"/>
</dbReference>
<dbReference type="Proteomes" id="UP000799118">
    <property type="component" value="Unassembled WGS sequence"/>
</dbReference>
<dbReference type="InterPro" id="IPR038765">
    <property type="entry name" value="Papain-like_cys_pep_sf"/>
</dbReference>
<reference evidence="4" key="1">
    <citation type="journal article" date="2019" name="Environ. Microbiol.">
        <title>Fungal ecological strategies reflected in gene transcription - a case study of two litter decomposers.</title>
        <authorList>
            <person name="Barbi F."/>
            <person name="Kohler A."/>
            <person name="Barry K."/>
            <person name="Baskaran P."/>
            <person name="Daum C."/>
            <person name="Fauchery L."/>
            <person name="Ihrmark K."/>
            <person name="Kuo A."/>
            <person name="LaButti K."/>
            <person name="Lipzen A."/>
            <person name="Morin E."/>
            <person name="Grigoriev I.V."/>
            <person name="Henrissat B."/>
            <person name="Lindahl B."/>
            <person name="Martin F."/>
        </authorList>
    </citation>
    <scope>NUCLEOTIDE SEQUENCE</scope>
    <source>
        <strain evidence="4">JB14</strain>
    </source>
</reference>
<dbReference type="Pfam" id="PF00112">
    <property type="entry name" value="Peptidase_C1"/>
    <property type="match status" value="1"/>
</dbReference>